<comment type="caution">
    <text evidence="2">The sequence shown here is derived from an EMBL/GenBank/DDBJ whole genome shotgun (WGS) entry which is preliminary data.</text>
</comment>
<keyword evidence="3" id="KW-1185">Reference proteome</keyword>
<protein>
    <submittedName>
        <fullName evidence="2">Uncharacterized protein</fullName>
    </submittedName>
</protein>
<accession>A0ABR1BUH2</accession>
<feature type="region of interest" description="Disordered" evidence="1">
    <location>
        <begin position="1"/>
        <end position="23"/>
    </location>
</feature>
<evidence type="ECO:0000313" key="3">
    <source>
        <dbReference type="Proteomes" id="UP001303046"/>
    </source>
</evidence>
<dbReference type="EMBL" id="JAVFWL010000001">
    <property type="protein sequence ID" value="KAK6729520.1"/>
    <property type="molecule type" value="Genomic_DNA"/>
</dbReference>
<sequence>MDSIRTCPGSNGPTDEPRSSCPSVRLDSSSSVLADFVCSAEMWADTAATSRKLFTTHRVPERCLLKFNRRTRHLAGLREYISKAKHRWAGHVMRKIDDRWTKRTLEWIPRGAKRPRWRPSTRWGDVFATRMEQLRAQLDTVEGPRQRHS</sequence>
<name>A0ABR1BUH2_NECAM</name>
<reference evidence="2 3" key="1">
    <citation type="submission" date="2023-08" db="EMBL/GenBank/DDBJ databases">
        <title>A Necator americanus chromosomal reference genome.</title>
        <authorList>
            <person name="Ilik V."/>
            <person name="Petrzelkova K.J."/>
            <person name="Pardy F."/>
            <person name="Fuh T."/>
            <person name="Niatou-Singa F.S."/>
            <person name="Gouil Q."/>
            <person name="Baker L."/>
            <person name="Ritchie M.E."/>
            <person name="Jex A.R."/>
            <person name="Gazzola D."/>
            <person name="Li H."/>
            <person name="Toshio Fujiwara R."/>
            <person name="Zhan B."/>
            <person name="Aroian R.V."/>
            <person name="Pafco B."/>
            <person name="Schwarz E.M."/>
        </authorList>
    </citation>
    <scope>NUCLEOTIDE SEQUENCE [LARGE SCALE GENOMIC DNA]</scope>
    <source>
        <strain evidence="2 3">Aroian</strain>
        <tissue evidence="2">Whole animal</tissue>
    </source>
</reference>
<gene>
    <name evidence="2" type="primary">Necator_chrI.g2648</name>
    <name evidence="2" type="ORF">RB195_006520</name>
</gene>
<proteinExistence type="predicted"/>
<evidence type="ECO:0000313" key="2">
    <source>
        <dbReference type="EMBL" id="KAK6729520.1"/>
    </source>
</evidence>
<dbReference type="Proteomes" id="UP001303046">
    <property type="component" value="Unassembled WGS sequence"/>
</dbReference>
<evidence type="ECO:0000256" key="1">
    <source>
        <dbReference type="SAM" id="MobiDB-lite"/>
    </source>
</evidence>
<organism evidence="2 3">
    <name type="scientific">Necator americanus</name>
    <name type="common">Human hookworm</name>
    <dbReference type="NCBI Taxonomy" id="51031"/>
    <lineage>
        <taxon>Eukaryota</taxon>
        <taxon>Metazoa</taxon>
        <taxon>Ecdysozoa</taxon>
        <taxon>Nematoda</taxon>
        <taxon>Chromadorea</taxon>
        <taxon>Rhabditida</taxon>
        <taxon>Rhabditina</taxon>
        <taxon>Rhabditomorpha</taxon>
        <taxon>Strongyloidea</taxon>
        <taxon>Ancylostomatidae</taxon>
        <taxon>Bunostominae</taxon>
        <taxon>Necator</taxon>
    </lineage>
</organism>